<dbReference type="AlphaFoldDB" id="A0A7H9HKP1"/>
<keyword evidence="2" id="KW-0813">Transport</keyword>
<dbReference type="Pfam" id="PF03987">
    <property type="entry name" value="Autophagy_act_C"/>
    <property type="match status" value="1"/>
</dbReference>
<protein>
    <submittedName>
        <fullName evidence="4">Uncharacterized protein</fullName>
    </submittedName>
</protein>
<evidence type="ECO:0000313" key="4">
    <source>
        <dbReference type="EMBL" id="QLQ77926.1"/>
    </source>
</evidence>
<dbReference type="Proteomes" id="UP000510647">
    <property type="component" value="Chromosome 1"/>
</dbReference>
<evidence type="ECO:0000256" key="1">
    <source>
        <dbReference type="ARBA" id="ARBA00022786"/>
    </source>
</evidence>
<dbReference type="GO" id="GO:0015031">
    <property type="term" value="P:protein transport"/>
    <property type="evidence" value="ECO:0007669"/>
    <property type="project" value="UniProtKB-KW"/>
</dbReference>
<dbReference type="GO" id="GO:0019787">
    <property type="term" value="F:ubiquitin-like protein transferase activity"/>
    <property type="evidence" value="ECO:0007669"/>
    <property type="project" value="InterPro"/>
</dbReference>
<evidence type="ECO:0000256" key="2">
    <source>
        <dbReference type="ARBA" id="ARBA00022927"/>
    </source>
</evidence>
<dbReference type="OrthoDB" id="4031501at2759"/>
<keyword evidence="2" id="KW-0653">Protein transport</keyword>
<dbReference type="GO" id="GO:0006914">
    <property type="term" value="P:autophagy"/>
    <property type="evidence" value="ECO:0007669"/>
    <property type="project" value="UniProtKB-KW"/>
</dbReference>
<keyword evidence="1" id="KW-0833">Ubl conjugation pathway</keyword>
<proteinExistence type="predicted"/>
<accession>A0A7H9HKP1</accession>
<name>A0A7H9HKP1_9SACH</name>
<keyword evidence="5" id="KW-1185">Reference proteome</keyword>
<sequence length="163" mass="18927">MLTHAEYSAQLRRLCDDTLKNSDLITSIRPSLADGEVLFRTALPSSVAKHNLLCNIEFKICYSHVYQEPRLLFRLWRRVPSQDEAIDFLTPWFPSDVVQLLGIQDGFTVSLDALFSNSSHSQETWFSFHPCNTAEIVGDKQDYRDDYLNRWLSMFLFSWLAKS</sequence>
<dbReference type="Gene3D" id="3.30.1460.50">
    <property type="match status" value="1"/>
</dbReference>
<gene>
    <name evidence="4" type="ORF">HG537_0A01730</name>
</gene>
<reference evidence="4 5" key="1">
    <citation type="submission" date="2020-06" db="EMBL/GenBank/DDBJ databases">
        <title>The yeast mating-type switching endonuclease HO is a domesticated member of an unorthodox homing genetic element family.</title>
        <authorList>
            <person name="Coughlan A.Y."/>
            <person name="Lombardi L."/>
            <person name="Braun-Galleani S."/>
            <person name="Martos A.R."/>
            <person name="Galeote V."/>
            <person name="Bigey F."/>
            <person name="Dequin S."/>
            <person name="Byrne K.P."/>
            <person name="Wolfe K.H."/>
        </authorList>
    </citation>
    <scope>NUCLEOTIDE SEQUENCE [LARGE SCALE GENOMIC DNA]</scope>
    <source>
        <strain evidence="4 5">CBS2947</strain>
    </source>
</reference>
<evidence type="ECO:0000313" key="5">
    <source>
        <dbReference type="Proteomes" id="UP000510647"/>
    </source>
</evidence>
<evidence type="ECO:0000256" key="3">
    <source>
        <dbReference type="ARBA" id="ARBA00023006"/>
    </source>
</evidence>
<dbReference type="EMBL" id="CP059267">
    <property type="protein sequence ID" value="QLQ77926.1"/>
    <property type="molecule type" value="Genomic_DNA"/>
</dbReference>
<keyword evidence="3" id="KW-0072">Autophagy</keyword>
<organism evidence="4 5">
    <name type="scientific">Torulaspora globosa</name>
    <dbReference type="NCBI Taxonomy" id="48254"/>
    <lineage>
        <taxon>Eukaryota</taxon>
        <taxon>Fungi</taxon>
        <taxon>Dikarya</taxon>
        <taxon>Ascomycota</taxon>
        <taxon>Saccharomycotina</taxon>
        <taxon>Saccharomycetes</taxon>
        <taxon>Saccharomycetales</taxon>
        <taxon>Saccharomycetaceae</taxon>
        <taxon>Torulaspora</taxon>
    </lineage>
</organism>
<dbReference type="InterPro" id="IPR007135">
    <property type="entry name" value="Atg3/Atg10"/>
</dbReference>